<evidence type="ECO:0000313" key="7">
    <source>
        <dbReference type="Proteomes" id="UP000800093"/>
    </source>
</evidence>
<dbReference type="Gene3D" id="3.30.470.20">
    <property type="entry name" value="ATP-grasp fold, B domain"/>
    <property type="match status" value="1"/>
</dbReference>
<sequence length="476" mass="53525">MIDLDLPNRLSFGWLLSDMPQRKTIALVHGRDRIEAAQPLCETARDLGMDLIILDKPGHWLLDPIYTHLYSRFEPLDMTIDEGFPQRIVSALRNHRVDGICTVSDRCLLPVAKAASMLGLPTEPPEAFSKSIDKSQTRLLNCEQMDFLVVSGVSELQERIASRNFTPKYPLIVKPSIGWSSEYVFKVQSITELSLASERVASRPNSRILIETYIDGPEVDANFVLFDGKVIFFEVSDDLPSAADKKGAGMDADFFETANVLPSALPQKERDIIRSHLHSILLDVGFRTGIFHLEARIINSEMEYKYADGYLDLRSRSQRAGGNPRCFLLEINPRPPGFQSVYATRLTYGVDYFALHLLRCLDDKARFQKFSQAFNERTCVQNKSEYWCSIVFFTGGKGGICRTADAFGDLLARKSHLGKNIAMAMAFYSEGDKIPDSTPEGLVFLGFSLVTSRVSRSLVRHIGDEIRSSFRLEVLS</sequence>
<dbReference type="EMBL" id="ML986711">
    <property type="protein sequence ID" value="KAF2259377.1"/>
    <property type="molecule type" value="Genomic_DNA"/>
</dbReference>
<dbReference type="PROSITE" id="PS50975">
    <property type="entry name" value="ATP_GRASP"/>
    <property type="match status" value="1"/>
</dbReference>
<dbReference type="OrthoDB" id="434648at2759"/>
<evidence type="ECO:0000256" key="3">
    <source>
        <dbReference type="ARBA" id="ARBA00022840"/>
    </source>
</evidence>
<accession>A0A9P4MYL0</accession>
<proteinExistence type="predicted"/>
<evidence type="ECO:0000256" key="1">
    <source>
        <dbReference type="ARBA" id="ARBA00022598"/>
    </source>
</evidence>
<comment type="caution">
    <text evidence="6">The sequence shown here is derived from an EMBL/GenBank/DDBJ whole genome shotgun (WGS) entry which is preliminary data.</text>
</comment>
<feature type="domain" description="ATP-grasp" evidence="5">
    <location>
        <begin position="134"/>
        <end position="361"/>
    </location>
</feature>
<dbReference type="Pfam" id="PF18130">
    <property type="entry name" value="ATPgrasp_N"/>
    <property type="match status" value="1"/>
</dbReference>
<protein>
    <submittedName>
        <fullName evidence="6">Glutathione synthetase ATP-binding domain-like protein</fullName>
    </submittedName>
</protein>
<organism evidence="6 7">
    <name type="scientific">Lojkania enalia</name>
    <dbReference type="NCBI Taxonomy" id="147567"/>
    <lineage>
        <taxon>Eukaryota</taxon>
        <taxon>Fungi</taxon>
        <taxon>Dikarya</taxon>
        <taxon>Ascomycota</taxon>
        <taxon>Pezizomycotina</taxon>
        <taxon>Dothideomycetes</taxon>
        <taxon>Pleosporomycetidae</taxon>
        <taxon>Pleosporales</taxon>
        <taxon>Pleosporales incertae sedis</taxon>
        <taxon>Lojkania</taxon>
    </lineage>
</organism>
<name>A0A9P4MYL0_9PLEO</name>
<dbReference type="GO" id="GO:0016874">
    <property type="term" value="F:ligase activity"/>
    <property type="evidence" value="ECO:0007669"/>
    <property type="project" value="UniProtKB-KW"/>
</dbReference>
<dbReference type="Proteomes" id="UP000800093">
    <property type="component" value="Unassembled WGS sequence"/>
</dbReference>
<dbReference type="PANTHER" id="PTHR43585">
    <property type="entry name" value="FUMIPYRROLE BIOSYNTHESIS PROTEIN C"/>
    <property type="match status" value="1"/>
</dbReference>
<dbReference type="PANTHER" id="PTHR43585:SF2">
    <property type="entry name" value="ATP-GRASP ENZYME FSQD"/>
    <property type="match status" value="1"/>
</dbReference>
<gene>
    <name evidence="6" type="ORF">CC78DRAFT_475702</name>
</gene>
<dbReference type="GO" id="GO:0005524">
    <property type="term" value="F:ATP binding"/>
    <property type="evidence" value="ECO:0007669"/>
    <property type="project" value="UniProtKB-UniRule"/>
</dbReference>
<evidence type="ECO:0000256" key="2">
    <source>
        <dbReference type="ARBA" id="ARBA00022741"/>
    </source>
</evidence>
<keyword evidence="1" id="KW-0436">Ligase</keyword>
<dbReference type="Gene3D" id="3.40.50.20">
    <property type="match status" value="1"/>
</dbReference>
<keyword evidence="7" id="KW-1185">Reference proteome</keyword>
<dbReference type="InterPro" id="IPR011761">
    <property type="entry name" value="ATP-grasp"/>
</dbReference>
<dbReference type="SUPFAM" id="SSF56059">
    <property type="entry name" value="Glutathione synthetase ATP-binding domain-like"/>
    <property type="match status" value="1"/>
</dbReference>
<keyword evidence="2 4" id="KW-0547">Nucleotide-binding</keyword>
<evidence type="ECO:0000259" key="5">
    <source>
        <dbReference type="PROSITE" id="PS50975"/>
    </source>
</evidence>
<dbReference type="AlphaFoldDB" id="A0A9P4MYL0"/>
<keyword evidence="3 4" id="KW-0067">ATP-binding</keyword>
<evidence type="ECO:0000313" key="6">
    <source>
        <dbReference type="EMBL" id="KAF2259377.1"/>
    </source>
</evidence>
<dbReference type="GO" id="GO:0046872">
    <property type="term" value="F:metal ion binding"/>
    <property type="evidence" value="ECO:0007669"/>
    <property type="project" value="InterPro"/>
</dbReference>
<evidence type="ECO:0000256" key="4">
    <source>
        <dbReference type="PROSITE-ProRule" id="PRU00409"/>
    </source>
</evidence>
<dbReference type="InterPro" id="IPR041472">
    <property type="entry name" value="BL00235/CARNS1_N"/>
</dbReference>
<dbReference type="Pfam" id="PF13535">
    <property type="entry name" value="ATP-grasp_4"/>
    <property type="match status" value="1"/>
</dbReference>
<reference evidence="7" key="1">
    <citation type="journal article" date="2020" name="Stud. Mycol.">
        <title>101 Dothideomycetes genomes: A test case for predicting lifestyles and emergence of pathogens.</title>
        <authorList>
            <person name="Haridas S."/>
            <person name="Albert R."/>
            <person name="Binder M."/>
            <person name="Bloem J."/>
            <person name="LaButti K."/>
            <person name="Salamov A."/>
            <person name="Andreopoulos B."/>
            <person name="Baker S."/>
            <person name="Barry K."/>
            <person name="Bills G."/>
            <person name="Bluhm B."/>
            <person name="Cannon C."/>
            <person name="Castanera R."/>
            <person name="Culley D."/>
            <person name="Daum C."/>
            <person name="Ezra D."/>
            <person name="Gonzalez J."/>
            <person name="Henrissat B."/>
            <person name="Kuo A."/>
            <person name="Liang C."/>
            <person name="Lipzen A."/>
            <person name="Lutzoni F."/>
            <person name="Magnuson J."/>
            <person name="Mondo S."/>
            <person name="Nolan M."/>
            <person name="Ohm R."/>
            <person name="Pangilinan J."/>
            <person name="Park H.-J."/>
            <person name="Ramirez L."/>
            <person name="Alfaro M."/>
            <person name="Sun H."/>
            <person name="Tritt A."/>
            <person name="Yoshinaga Y."/>
            <person name="Zwiers L.-H."/>
            <person name="Turgeon B."/>
            <person name="Goodwin S."/>
            <person name="Spatafora J."/>
            <person name="Crous P."/>
            <person name="Grigoriev I."/>
        </authorList>
    </citation>
    <scope>NUCLEOTIDE SEQUENCE [LARGE SCALE GENOMIC DNA]</scope>
    <source>
        <strain evidence="7">CBS 304.66</strain>
    </source>
</reference>
<dbReference type="InterPro" id="IPR052032">
    <property type="entry name" value="ATP-dep_AA_Ligase"/>
</dbReference>